<feature type="chain" id="PRO_5045453875" evidence="2">
    <location>
        <begin position="24"/>
        <end position="339"/>
    </location>
</feature>
<protein>
    <submittedName>
        <fullName evidence="4">Pimeloyl-ACP methyl ester carboxylesterase</fullName>
    </submittedName>
</protein>
<evidence type="ECO:0000313" key="4">
    <source>
        <dbReference type="EMBL" id="MET3654694.1"/>
    </source>
</evidence>
<dbReference type="EMBL" id="JBEPMU010000008">
    <property type="protein sequence ID" value="MET3654694.1"/>
    <property type="molecule type" value="Genomic_DNA"/>
</dbReference>
<dbReference type="PANTHER" id="PTHR43433">
    <property type="entry name" value="HYDROLASE, ALPHA/BETA FOLD FAMILY PROTEIN"/>
    <property type="match status" value="1"/>
</dbReference>
<evidence type="ECO:0000256" key="1">
    <source>
        <dbReference type="SAM" id="MobiDB-lite"/>
    </source>
</evidence>
<name>A0ABV2K3N3_9GAMM</name>
<dbReference type="SUPFAM" id="SSF53474">
    <property type="entry name" value="alpha/beta-Hydrolases"/>
    <property type="match status" value="1"/>
</dbReference>
<dbReference type="InterPro" id="IPR050471">
    <property type="entry name" value="AB_hydrolase"/>
</dbReference>
<evidence type="ECO:0000313" key="5">
    <source>
        <dbReference type="Proteomes" id="UP001549184"/>
    </source>
</evidence>
<dbReference type="InterPro" id="IPR000073">
    <property type="entry name" value="AB_hydrolase_1"/>
</dbReference>
<gene>
    <name evidence="4" type="ORF">ABIC75_004442</name>
</gene>
<reference evidence="4 5" key="1">
    <citation type="submission" date="2024-06" db="EMBL/GenBank/DDBJ databases">
        <title>Sorghum-associated microbial communities from plants grown in Nebraska, USA.</title>
        <authorList>
            <person name="Schachtman D."/>
        </authorList>
    </citation>
    <scope>NUCLEOTIDE SEQUENCE [LARGE SCALE GENOMIC DNA]</scope>
    <source>
        <strain evidence="4 5">1073</strain>
    </source>
</reference>
<organism evidence="4 5">
    <name type="scientific">Dyella japonica</name>
    <dbReference type="NCBI Taxonomy" id="231455"/>
    <lineage>
        <taxon>Bacteria</taxon>
        <taxon>Pseudomonadati</taxon>
        <taxon>Pseudomonadota</taxon>
        <taxon>Gammaproteobacteria</taxon>
        <taxon>Lysobacterales</taxon>
        <taxon>Rhodanobacteraceae</taxon>
        <taxon>Dyella</taxon>
    </lineage>
</organism>
<dbReference type="Proteomes" id="UP001549184">
    <property type="component" value="Unassembled WGS sequence"/>
</dbReference>
<proteinExistence type="predicted"/>
<evidence type="ECO:0000259" key="3">
    <source>
        <dbReference type="Pfam" id="PF00561"/>
    </source>
</evidence>
<sequence>MKSLCSAFLYAVALFATAPCANAADMLSPGDHAASINGVSLHYTVSGSGEPLVLLHPFGACGAIFAPFDASLGAYRRIAIDMRGHGQSTNPSNVFTHRQSAQDVLALMDALHIQRFKAIGFSSGGMTLLHVATLQPGRVEAMVLVSATPRFTDQARAIQRKLNSPADLPPPVLAGYQRCAARGEPQVQELVKEFARFAESYDDMTFSPATLGAIRARTLIVHGDRDAFFPVALPVEMYAAIPGSALWIVPQGDHLPVFGAQSAPFVAEALAFLSEKPSSAQLATEKRRPAFGRALRGSRTKTDQVSALVAQPSRLPRVNTRSLANTSPAACAGSSRSLA</sequence>
<feature type="region of interest" description="Disordered" evidence="1">
    <location>
        <begin position="319"/>
        <end position="339"/>
    </location>
</feature>
<keyword evidence="2" id="KW-0732">Signal</keyword>
<dbReference type="RefSeq" id="WP_354016036.1">
    <property type="nucleotide sequence ID" value="NZ_JBEPMU010000008.1"/>
</dbReference>
<dbReference type="Pfam" id="PF00561">
    <property type="entry name" value="Abhydrolase_1"/>
    <property type="match status" value="1"/>
</dbReference>
<dbReference type="PRINTS" id="PR00111">
    <property type="entry name" value="ABHYDROLASE"/>
</dbReference>
<dbReference type="InterPro" id="IPR029058">
    <property type="entry name" value="AB_hydrolase_fold"/>
</dbReference>
<comment type="caution">
    <text evidence="4">The sequence shown here is derived from an EMBL/GenBank/DDBJ whole genome shotgun (WGS) entry which is preliminary data.</text>
</comment>
<keyword evidence="5" id="KW-1185">Reference proteome</keyword>
<feature type="signal peptide" evidence="2">
    <location>
        <begin position="1"/>
        <end position="23"/>
    </location>
</feature>
<dbReference type="PANTHER" id="PTHR43433:SF4">
    <property type="entry name" value="NON-HEME CHLOROPEROXIDASE-RELATED"/>
    <property type="match status" value="1"/>
</dbReference>
<evidence type="ECO:0000256" key="2">
    <source>
        <dbReference type="SAM" id="SignalP"/>
    </source>
</evidence>
<feature type="domain" description="AB hydrolase-1" evidence="3">
    <location>
        <begin position="51"/>
        <end position="159"/>
    </location>
</feature>
<accession>A0ABV2K3N3</accession>
<dbReference type="Gene3D" id="3.40.50.1820">
    <property type="entry name" value="alpha/beta hydrolase"/>
    <property type="match status" value="1"/>
</dbReference>